<evidence type="ECO:0000313" key="2">
    <source>
        <dbReference type="Proteomes" id="UP000527143"/>
    </source>
</evidence>
<name>A0A840YA40_9SPHN</name>
<evidence type="ECO:0000313" key="1">
    <source>
        <dbReference type="EMBL" id="MBB5709165.1"/>
    </source>
</evidence>
<protein>
    <submittedName>
        <fullName evidence="1">Uncharacterized protein</fullName>
    </submittedName>
</protein>
<sequence>MEKIVVKFCEHGLNKNKVFPSTAEDISSNLRPLHLASGVRSERLFERKGVHADGDYIPSPCYLRKAYDGKPE</sequence>
<dbReference type="RefSeq" id="WP_184083635.1">
    <property type="nucleotide sequence ID" value="NZ_JACIJF010000001.1"/>
</dbReference>
<dbReference type="AlphaFoldDB" id="A0A840YA40"/>
<accession>A0A840YA40</accession>
<reference evidence="1 2" key="1">
    <citation type="submission" date="2020-08" db="EMBL/GenBank/DDBJ databases">
        <title>Genomic Encyclopedia of Type Strains, Phase IV (KMG-IV): sequencing the most valuable type-strain genomes for metagenomic binning, comparative biology and taxonomic classification.</title>
        <authorList>
            <person name="Goeker M."/>
        </authorList>
    </citation>
    <scope>NUCLEOTIDE SEQUENCE [LARGE SCALE GENOMIC DNA]</scope>
    <source>
        <strain evidence="1 2">DSM 26736</strain>
    </source>
</reference>
<dbReference type="Proteomes" id="UP000527143">
    <property type="component" value="Unassembled WGS sequence"/>
</dbReference>
<gene>
    <name evidence="1" type="ORF">FHT02_000371</name>
</gene>
<proteinExistence type="predicted"/>
<organism evidence="1 2">
    <name type="scientific">Sphingomonas xinjiangensis</name>
    <dbReference type="NCBI Taxonomy" id="643568"/>
    <lineage>
        <taxon>Bacteria</taxon>
        <taxon>Pseudomonadati</taxon>
        <taxon>Pseudomonadota</taxon>
        <taxon>Alphaproteobacteria</taxon>
        <taxon>Sphingomonadales</taxon>
        <taxon>Sphingomonadaceae</taxon>
        <taxon>Sphingomonas</taxon>
    </lineage>
</organism>
<dbReference type="EMBL" id="JACIJF010000001">
    <property type="protein sequence ID" value="MBB5709165.1"/>
    <property type="molecule type" value="Genomic_DNA"/>
</dbReference>
<keyword evidence="2" id="KW-1185">Reference proteome</keyword>
<comment type="caution">
    <text evidence="1">The sequence shown here is derived from an EMBL/GenBank/DDBJ whole genome shotgun (WGS) entry which is preliminary data.</text>
</comment>